<dbReference type="EC" id="3.4.11.18" evidence="6 7"/>
<dbReference type="GO" id="GO:0006508">
    <property type="term" value="P:proteolysis"/>
    <property type="evidence" value="ECO:0007669"/>
    <property type="project" value="UniProtKB-KW"/>
</dbReference>
<evidence type="ECO:0000256" key="5">
    <source>
        <dbReference type="ARBA" id="ARBA00022801"/>
    </source>
</evidence>
<dbReference type="GO" id="GO:0046872">
    <property type="term" value="F:metal ion binding"/>
    <property type="evidence" value="ECO:0007669"/>
    <property type="project" value="UniProtKB-UniRule"/>
</dbReference>
<dbReference type="InterPro" id="IPR036005">
    <property type="entry name" value="Creatinase/aminopeptidase-like"/>
</dbReference>
<keyword evidence="2 6" id="KW-0031">Aminopeptidase</keyword>
<feature type="binding site" evidence="6">
    <location>
        <position position="203"/>
    </location>
    <ligand>
        <name>a divalent metal cation</name>
        <dbReference type="ChEBI" id="CHEBI:60240"/>
        <label>2</label>
        <note>catalytic</note>
    </ligand>
</feature>
<keyword evidence="10" id="KW-1185">Reference proteome</keyword>
<dbReference type="GO" id="GO:0004239">
    <property type="term" value="F:initiator methionyl aminopeptidase activity"/>
    <property type="evidence" value="ECO:0007669"/>
    <property type="project" value="UniProtKB-UniRule"/>
</dbReference>
<dbReference type="InterPro" id="IPR001714">
    <property type="entry name" value="Pept_M24_MAP"/>
</dbReference>
<comment type="catalytic activity">
    <reaction evidence="6 7">
        <text>Release of N-terminal amino acids, preferentially methionine, from peptides and arylamides.</text>
        <dbReference type="EC" id="3.4.11.18"/>
    </reaction>
</comment>
<comment type="function">
    <text evidence="1 6">Removes the N-terminal methionine from nascent proteins. The N-terminal methionine is often cleaved when the second residue in the primary sequence is small and uncharged (Met-Ala-, Cys, Gly, Pro, Ser, Thr, or Val). Requires deformylation of the N(alpha)-formylated initiator methionine before it can be hydrolyzed.</text>
</comment>
<dbReference type="STRING" id="1702214.AL399_04800"/>
<gene>
    <name evidence="6" type="primary">map</name>
    <name evidence="9" type="ORF">AL399_04800</name>
</gene>
<organism evidence="9 10">
    <name type="scientific">Candidatus [Bacteroides] periocalifornicus</name>
    <dbReference type="NCBI Taxonomy" id="1702214"/>
    <lineage>
        <taxon>Bacteria</taxon>
        <taxon>Pseudomonadati</taxon>
        <taxon>Bacteroidota</taxon>
    </lineage>
</organism>
<feature type="binding site" evidence="6">
    <location>
        <position position="79"/>
    </location>
    <ligand>
        <name>substrate</name>
    </ligand>
</feature>
<protein>
    <recommendedName>
        <fullName evidence="6 7">Methionine aminopeptidase</fullName>
        <shortName evidence="6">MAP</shortName>
        <shortName evidence="6">MetAP</shortName>
        <ecNumber evidence="6 7">3.4.11.18</ecNumber>
    </recommendedName>
    <alternativeName>
        <fullName evidence="6">Peptidase M</fullName>
    </alternativeName>
</protein>
<dbReference type="NCBIfam" id="TIGR00500">
    <property type="entry name" value="met_pdase_I"/>
    <property type="match status" value="1"/>
</dbReference>
<evidence type="ECO:0000256" key="3">
    <source>
        <dbReference type="ARBA" id="ARBA00022670"/>
    </source>
</evidence>
<evidence type="ECO:0000256" key="4">
    <source>
        <dbReference type="ARBA" id="ARBA00022723"/>
    </source>
</evidence>
<accession>A0A0Q4B7Z4</accession>
<dbReference type="PANTHER" id="PTHR43330:SF27">
    <property type="entry name" value="METHIONINE AMINOPEPTIDASE"/>
    <property type="match status" value="1"/>
</dbReference>
<feature type="binding site" evidence="6">
    <location>
        <position position="177"/>
    </location>
    <ligand>
        <name>substrate</name>
    </ligand>
</feature>
<dbReference type="Pfam" id="PF00557">
    <property type="entry name" value="Peptidase_M24"/>
    <property type="match status" value="1"/>
</dbReference>
<evidence type="ECO:0000313" key="10">
    <source>
        <dbReference type="Proteomes" id="UP000054172"/>
    </source>
</evidence>
<evidence type="ECO:0000256" key="6">
    <source>
        <dbReference type="HAMAP-Rule" id="MF_01974"/>
    </source>
</evidence>
<feature type="binding site" evidence="6">
    <location>
        <position position="234"/>
    </location>
    <ligand>
        <name>a divalent metal cation</name>
        <dbReference type="ChEBI" id="CHEBI:60240"/>
        <label>2</label>
        <note>catalytic</note>
    </ligand>
</feature>
<dbReference type="InterPro" id="IPR000994">
    <property type="entry name" value="Pept_M24"/>
</dbReference>
<feature type="binding site" evidence="6">
    <location>
        <position position="170"/>
    </location>
    <ligand>
        <name>a divalent metal cation</name>
        <dbReference type="ChEBI" id="CHEBI:60240"/>
        <label>2</label>
        <note>catalytic</note>
    </ligand>
</feature>
<dbReference type="AlphaFoldDB" id="A0A0Q4B7Z4"/>
<comment type="caution">
    <text evidence="9">The sequence shown here is derived from an EMBL/GenBank/DDBJ whole genome shotgun (WGS) entry which is preliminary data.</text>
</comment>
<evidence type="ECO:0000256" key="7">
    <source>
        <dbReference type="RuleBase" id="RU003653"/>
    </source>
</evidence>
<name>A0A0Q4B7Z4_9BACT</name>
<dbReference type="GO" id="GO:0070006">
    <property type="term" value="F:metalloaminopeptidase activity"/>
    <property type="evidence" value="ECO:0007669"/>
    <property type="project" value="UniProtKB-UniRule"/>
</dbReference>
<reference evidence="9" key="1">
    <citation type="submission" date="2015-08" db="EMBL/GenBank/DDBJ databases">
        <title>Candidatus Bacteriodes Periocalifornicus.</title>
        <authorList>
            <person name="McLean J.S."/>
            <person name="Kelley S."/>
        </authorList>
    </citation>
    <scope>NUCLEOTIDE SEQUENCE [LARGE SCALE GENOMIC DNA]</scope>
    <source>
        <strain evidence="9">12B</strain>
    </source>
</reference>
<dbReference type="PATRIC" id="fig|1702214.3.peg.1963"/>
<dbReference type="Gene3D" id="3.90.230.10">
    <property type="entry name" value="Creatinase/methionine aminopeptidase superfamily"/>
    <property type="match status" value="1"/>
</dbReference>
<dbReference type="PANTHER" id="PTHR43330">
    <property type="entry name" value="METHIONINE AMINOPEPTIDASE"/>
    <property type="match status" value="1"/>
</dbReference>
<dbReference type="PROSITE" id="PS00680">
    <property type="entry name" value="MAP_1"/>
    <property type="match status" value="1"/>
</dbReference>
<dbReference type="PRINTS" id="PR00599">
    <property type="entry name" value="MAPEPTIDASE"/>
</dbReference>
<comment type="similarity">
    <text evidence="6">Belongs to the peptidase M24A family. Methionine aminopeptidase type 1 subfamily.</text>
</comment>
<keyword evidence="4 6" id="KW-0479">Metal-binding</keyword>
<sequence length="262" mass="28117">MRKVSIKTAEQIEILRLNNQLVSATLAELAPMIRPGVRTIELDRRAEEFIRDHGAVPGFKGFEGFPYTLCVSVNDVVVHGFPGEYELCEGDIVSVDCGTVLHGFYGDSAFTFGVGEVSQEAGALLKATRESLDRAIAVAIAGNRTGDIGAAVQGFVEPLGYGVVREMVGHGLGRSMHEDPEVPNYGRAGNGKLLEAGLVICIEPMITLGRHAIFQERDGWTIRTRDHSLAAHFEKALAISPSGKPADVLTSFDLIDAALSKG</sequence>
<comment type="subunit">
    <text evidence="6">Monomer.</text>
</comment>
<evidence type="ECO:0000259" key="8">
    <source>
        <dbReference type="Pfam" id="PF00557"/>
    </source>
</evidence>
<dbReference type="CDD" id="cd01086">
    <property type="entry name" value="MetAP1"/>
    <property type="match status" value="1"/>
</dbReference>
<feature type="domain" description="Peptidase M24" evidence="8">
    <location>
        <begin position="15"/>
        <end position="224"/>
    </location>
</feature>
<comment type="cofactor">
    <cofactor evidence="6">
        <name>Co(2+)</name>
        <dbReference type="ChEBI" id="CHEBI:48828"/>
    </cofactor>
    <cofactor evidence="6">
        <name>Zn(2+)</name>
        <dbReference type="ChEBI" id="CHEBI:29105"/>
    </cofactor>
    <cofactor evidence="6">
        <name>Mn(2+)</name>
        <dbReference type="ChEBI" id="CHEBI:29035"/>
    </cofactor>
    <cofactor evidence="6">
        <name>Fe(2+)</name>
        <dbReference type="ChEBI" id="CHEBI:29033"/>
    </cofactor>
    <text evidence="6">Binds 2 divalent metal cations per subunit. Has a high-affinity and a low affinity metal-binding site. The true nature of the physiological cofactor is under debate. The enzyme is active with cobalt, zinc, manganese or divalent iron ions. Most likely, methionine aminopeptidases function as mononuclear Fe(2+)-metalloproteases under physiological conditions, and the catalytically relevant metal-binding site has been assigned to the histidine-containing high-affinity site.</text>
</comment>
<keyword evidence="5 6" id="KW-0378">Hydrolase</keyword>
<dbReference type="InterPro" id="IPR002467">
    <property type="entry name" value="Pept_M24A_MAP1"/>
</dbReference>
<feature type="binding site" evidence="6">
    <location>
        <position position="107"/>
    </location>
    <ligand>
        <name>a divalent metal cation</name>
        <dbReference type="ChEBI" id="CHEBI:60240"/>
        <label>1</label>
    </ligand>
</feature>
<evidence type="ECO:0000256" key="1">
    <source>
        <dbReference type="ARBA" id="ARBA00002521"/>
    </source>
</evidence>
<dbReference type="Proteomes" id="UP000054172">
    <property type="component" value="Unassembled WGS sequence"/>
</dbReference>
<evidence type="ECO:0000313" key="9">
    <source>
        <dbReference type="EMBL" id="KQM08900.1"/>
    </source>
</evidence>
<feature type="binding site" evidence="6">
    <location>
        <position position="107"/>
    </location>
    <ligand>
        <name>a divalent metal cation</name>
        <dbReference type="ChEBI" id="CHEBI:60240"/>
        <label>2</label>
        <note>catalytic</note>
    </ligand>
</feature>
<evidence type="ECO:0000256" key="2">
    <source>
        <dbReference type="ARBA" id="ARBA00022438"/>
    </source>
</evidence>
<dbReference type="EMBL" id="LIIK01000018">
    <property type="protein sequence ID" value="KQM08900.1"/>
    <property type="molecule type" value="Genomic_DNA"/>
</dbReference>
<feature type="binding site" evidence="6">
    <location>
        <position position="234"/>
    </location>
    <ligand>
        <name>a divalent metal cation</name>
        <dbReference type="ChEBI" id="CHEBI:60240"/>
        <label>1</label>
    </ligand>
</feature>
<keyword evidence="3 6" id="KW-0645">Protease</keyword>
<dbReference type="GO" id="GO:0005829">
    <property type="term" value="C:cytosol"/>
    <property type="evidence" value="ECO:0007669"/>
    <property type="project" value="TreeGrafter"/>
</dbReference>
<feature type="binding site" evidence="6">
    <location>
        <position position="96"/>
    </location>
    <ligand>
        <name>a divalent metal cation</name>
        <dbReference type="ChEBI" id="CHEBI:60240"/>
        <label>1</label>
    </ligand>
</feature>
<proteinExistence type="inferred from homology"/>
<dbReference type="HAMAP" id="MF_01974">
    <property type="entry name" value="MetAP_1"/>
    <property type="match status" value="1"/>
</dbReference>
<dbReference type="SUPFAM" id="SSF55920">
    <property type="entry name" value="Creatinase/aminopeptidase"/>
    <property type="match status" value="1"/>
</dbReference>